<comment type="caution">
    <text evidence="9">The sequence shown here is derived from an EMBL/GenBank/DDBJ whole genome shotgun (WGS) entry which is preliminary data.</text>
</comment>
<dbReference type="Pfam" id="PF00861">
    <property type="entry name" value="Ribosomal_L18p"/>
    <property type="match status" value="1"/>
</dbReference>
<protein>
    <recommendedName>
        <fullName evidence="6 7">Large ribosomal subunit protein uL18</fullName>
    </recommendedName>
</protein>
<dbReference type="PANTHER" id="PTHR12899">
    <property type="entry name" value="39S RIBOSOMAL PROTEIN L18, MITOCHONDRIAL"/>
    <property type="match status" value="1"/>
</dbReference>
<dbReference type="Proteomes" id="UP000177306">
    <property type="component" value="Unassembled WGS sequence"/>
</dbReference>
<dbReference type="GO" id="GO:0022625">
    <property type="term" value="C:cytosolic large ribosomal subunit"/>
    <property type="evidence" value="ECO:0007669"/>
    <property type="project" value="TreeGrafter"/>
</dbReference>
<keyword evidence="2 7" id="KW-0699">rRNA-binding</keyword>
<dbReference type="SUPFAM" id="SSF53137">
    <property type="entry name" value="Translational machinery components"/>
    <property type="match status" value="1"/>
</dbReference>
<evidence type="ECO:0000256" key="5">
    <source>
        <dbReference type="ARBA" id="ARBA00023274"/>
    </source>
</evidence>
<feature type="region of interest" description="Disordered" evidence="8">
    <location>
        <begin position="1"/>
        <end position="23"/>
    </location>
</feature>
<evidence type="ECO:0000256" key="8">
    <source>
        <dbReference type="SAM" id="MobiDB-lite"/>
    </source>
</evidence>
<accession>A0A1F6EHJ5</accession>
<reference evidence="9 10" key="1">
    <citation type="journal article" date="2016" name="Nat. Commun.">
        <title>Thousands of microbial genomes shed light on interconnected biogeochemical processes in an aquifer system.</title>
        <authorList>
            <person name="Anantharaman K."/>
            <person name="Brown C.T."/>
            <person name="Hug L.A."/>
            <person name="Sharon I."/>
            <person name="Castelle C.J."/>
            <person name="Probst A.J."/>
            <person name="Thomas B.C."/>
            <person name="Singh A."/>
            <person name="Wilkins M.J."/>
            <person name="Karaoz U."/>
            <person name="Brodie E.L."/>
            <person name="Williams K.H."/>
            <person name="Hubbard S.S."/>
            <person name="Banfield J.F."/>
        </authorList>
    </citation>
    <scope>NUCLEOTIDE SEQUENCE [LARGE SCALE GENOMIC DNA]</scope>
</reference>
<dbReference type="CDD" id="cd00432">
    <property type="entry name" value="Ribosomal_L18_L5e"/>
    <property type="match status" value="1"/>
</dbReference>
<dbReference type="InterPro" id="IPR005484">
    <property type="entry name" value="Ribosomal_uL18_bac/plant/anim"/>
</dbReference>
<dbReference type="PANTHER" id="PTHR12899:SF3">
    <property type="entry name" value="LARGE RIBOSOMAL SUBUNIT PROTEIN UL18M"/>
    <property type="match status" value="1"/>
</dbReference>
<evidence type="ECO:0000313" key="9">
    <source>
        <dbReference type="EMBL" id="OGG73130.1"/>
    </source>
</evidence>
<name>A0A1F6EHJ5_9BACT</name>
<dbReference type="InterPro" id="IPR004389">
    <property type="entry name" value="Ribosomal_uL18_bac-type"/>
</dbReference>
<dbReference type="Gene3D" id="3.30.420.100">
    <property type="match status" value="1"/>
</dbReference>
<evidence type="ECO:0000256" key="1">
    <source>
        <dbReference type="ARBA" id="ARBA00007116"/>
    </source>
</evidence>
<sequence length="115" mass="12748">MKTLTKTEQRERRHRRVRAKVMGSETRPRLSIYKSNTAVYAQIIDDERGFTLVAVSSADEKGKTPRERAEAAAATLAKKAGEKGVKKVVFDRGGFQYLGTIKAFADAARNAGLEF</sequence>
<evidence type="ECO:0000256" key="2">
    <source>
        <dbReference type="ARBA" id="ARBA00022730"/>
    </source>
</evidence>
<dbReference type="EMBL" id="MFLY01000008">
    <property type="protein sequence ID" value="OGG73130.1"/>
    <property type="molecule type" value="Genomic_DNA"/>
</dbReference>
<feature type="compositionally biased region" description="Basic and acidic residues" evidence="8">
    <location>
        <begin position="1"/>
        <end position="11"/>
    </location>
</feature>
<evidence type="ECO:0000313" key="10">
    <source>
        <dbReference type="Proteomes" id="UP000177306"/>
    </source>
</evidence>
<keyword evidence="5 7" id="KW-0687">Ribonucleoprotein</keyword>
<dbReference type="GO" id="GO:0008097">
    <property type="term" value="F:5S rRNA binding"/>
    <property type="evidence" value="ECO:0007669"/>
    <property type="project" value="TreeGrafter"/>
</dbReference>
<evidence type="ECO:0000256" key="3">
    <source>
        <dbReference type="ARBA" id="ARBA00022884"/>
    </source>
</evidence>
<keyword evidence="4 7" id="KW-0689">Ribosomal protein</keyword>
<dbReference type="HAMAP" id="MF_01337_B">
    <property type="entry name" value="Ribosomal_uL18_B"/>
    <property type="match status" value="1"/>
</dbReference>
<comment type="function">
    <text evidence="7">This is one of the proteins that bind and probably mediate the attachment of the 5S RNA into the large ribosomal subunit, where it forms part of the central protuberance.</text>
</comment>
<evidence type="ECO:0000256" key="6">
    <source>
        <dbReference type="ARBA" id="ARBA00035197"/>
    </source>
</evidence>
<gene>
    <name evidence="7" type="primary">rplR</name>
    <name evidence="9" type="ORF">A3A38_03310</name>
</gene>
<dbReference type="GO" id="GO:0003735">
    <property type="term" value="F:structural constituent of ribosome"/>
    <property type="evidence" value="ECO:0007669"/>
    <property type="project" value="InterPro"/>
</dbReference>
<evidence type="ECO:0000256" key="4">
    <source>
        <dbReference type="ARBA" id="ARBA00022980"/>
    </source>
</evidence>
<keyword evidence="3 7" id="KW-0694">RNA-binding</keyword>
<organism evidence="9 10">
    <name type="scientific">Candidatus Kaiserbacteria bacterium RIFCSPLOWO2_01_FULL_53_17</name>
    <dbReference type="NCBI Taxonomy" id="1798511"/>
    <lineage>
        <taxon>Bacteria</taxon>
        <taxon>Candidatus Kaiseribacteriota</taxon>
    </lineage>
</organism>
<dbReference type="AlphaFoldDB" id="A0A1F6EHJ5"/>
<dbReference type="FunFam" id="3.30.420.100:FF:000001">
    <property type="entry name" value="50S ribosomal protein L18"/>
    <property type="match status" value="1"/>
</dbReference>
<dbReference type="NCBIfam" id="TIGR00060">
    <property type="entry name" value="L18_bact"/>
    <property type="match status" value="1"/>
</dbReference>
<dbReference type="GO" id="GO:0006412">
    <property type="term" value="P:translation"/>
    <property type="evidence" value="ECO:0007669"/>
    <property type="project" value="UniProtKB-UniRule"/>
</dbReference>
<proteinExistence type="inferred from homology"/>
<comment type="similarity">
    <text evidence="1 7">Belongs to the universal ribosomal protein uL18 family.</text>
</comment>
<evidence type="ECO:0000256" key="7">
    <source>
        <dbReference type="HAMAP-Rule" id="MF_01337"/>
    </source>
</evidence>
<dbReference type="InterPro" id="IPR057268">
    <property type="entry name" value="Ribosomal_L18"/>
</dbReference>
<comment type="subunit">
    <text evidence="7">Part of the 50S ribosomal subunit; part of the 5S rRNA/L5/L18/L25 subcomplex. Contacts the 5S and 23S rRNAs.</text>
</comment>